<gene>
    <name evidence="10" type="primary">rpoA</name>
</gene>
<evidence type="ECO:0000256" key="2">
    <source>
        <dbReference type="ARBA" id="ARBA00012418"/>
    </source>
</evidence>
<organism evidence="10">
    <name type="scientific">Chorda asiatica</name>
    <dbReference type="NCBI Taxonomy" id="1281577"/>
    <lineage>
        <taxon>Eukaryota</taxon>
        <taxon>Sar</taxon>
        <taxon>Stramenopiles</taxon>
        <taxon>Ochrophyta</taxon>
        <taxon>PX clade</taxon>
        <taxon>Phaeophyceae</taxon>
        <taxon>Laminariales</taxon>
        <taxon>Chordaceae</taxon>
        <taxon>Chorda</taxon>
    </lineage>
</organism>
<keyword evidence="10" id="KW-0934">Plastid</keyword>
<keyword evidence="3" id="KW-0240">DNA-directed RNA polymerase</keyword>
<keyword evidence="5" id="KW-0548">Nucleotidyltransferase</keyword>
<keyword evidence="4" id="KW-0808">Transferase</keyword>
<feature type="region of interest" description="Disordered" evidence="8">
    <location>
        <begin position="356"/>
        <end position="387"/>
    </location>
</feature>
<evidence type="ECO:0000256" key="7">
    <source>
        <dbReference type="ARBA" id="ARBA00048552"/>
    </source>
</evidence>
<dbReference type="CDD" id="cd06928">
    <property type="entry name" value="RNAP_alpha_NTD"/>
    <property type="match status" value="1"/>
</dbReference>
<dbReference type="GO" id="GO:0000428">
    <property type="term" value="C:DNA-directed RNA polymerase complex"/>
    <property type="evidence" value="ECO:0007669"/>
    <property type="project" value="UniProtKB-KW"/>
</dbReference>
<dbReference type="SUPFAM" id="SSF56553">
    <property type="entry name" value="Insert subdomain of RNA polymerase alpha subunit"/>
    <property type="match status" value="1"/>
</dbReference>
<keyword evidence="6" id="KW-0804">Transcription</keyword>
<dbReference type="InterPro" id="IPR011263">
    <property type="entry name" value="DNA-dir_RNA_pol_RpoA/D/Rpb3"/>
</dbReference>
<dbReference type="EC" id="2.7.7.6" evidence="2"/>
<evidence type="ECO:0000313" key="10">
    <source>
        <dbReference type="EMBL" id="QWK43162.1"/>
    </source>
</evidence>
<evidence type="ECO:0000256" key="4">
    <source>
        <dbReference type="ARBA" id="ARBA00022679"/>
    </source>
</evidence>
<comment type="similarity">
    <text evidence="1">Belongs to the RNA polymerase alpha chain family.</text>
</comment>
<dbReference type="Gene3D" id="2.170.120.12">
    <property type="entry name" value="DNA-directed RNA polymerase, insert domain"/>
    <property type="match status" value="1"/>
</dbReference>
<dbReference type="Pfam" id="PF03118">
    <property type="entry name" value="RNA_pol_A_CTD"/>
    <property type="match status" value="1"/>
</dbReference>
<evidence type="ECO:0000259" key="9">
    <source>
        <dbReference type="SMART" id="SM00662"/>
    </source>
</evidence>
<dbReference type="GO" id="GO:0006351">
    <property type="term" value="P:DNA-templated transcription"/>
    <property type="evidence" value="ECO:0007669"/>
    <property type="project" value="InterPro"/>
</dbReference>
<dbReference type="AlphaFoldDB" id="A0A8F0F9Z1"/>
<proteinExistence type="inferred from homology"/>
<name>A0A8F0F9Z1_9PHAE</name>
<evidence type="ECO:0000256" key="5">
    <source>
        <dbReference type="ARBA" id="ARBA00022695"/>
    </source>
</evidence>
<dbReference type="SUPFAM" id="SSF55257">
    <property type="entry name" value="RBP11-like subunits of RNA polymerase"/>
    <property type="match status" value="1"/>
</dbReference>
<dbReference type="SMART" id="SM00662">
    <property type="entry name" value="RPOLD"/>
    <property type="match status" value="1"/>
</dbReference>
<protein>
    <recommendedName>
        <fullName evidence="2">DNA-directed RNA polymerase</fullName>
        <ecNumber evidence="2">2.7.7.6</ecNumber>
    </recommendedName>
</protein>
<feature type="compositionally biased region" description="Basic and acidic residues" evidence="8">
    <location>
        <begin position="369"/>
        <end position="387"/>
    </location>
</feature>
<dbReference type="SUPFAM" id="SSF47789">
    <property type="entry name" value="C-terminal domain of RNA polymerase alpha subunit"/>
    <property type="match status" value="1"/>
</dbReference>
<comment type="catalytic activity">
    <reaction evidence="7">
        <text>RNA(n) + a ribonucleoside 5'-triphosphate = RNA(n+1) + diphosphate</text>
        <dbReference type="Rhea" id="RHEA:21248"/>
        <dbReference type="Rhea" id="RHEA-COMP:14527"/>
        <dbReference type="Rhea" id="RHEA-COMP:17342"/>
        <dbReference type="ChEBI" id="CHEBI:33019"/>
        <dbReference type="ChEBI" id="CHEBI:61557"/>
        <dbReference type="ChEBI" id="CHEBI:140395"/>
        <dbReference type="EC" id="2.7.7.6"/>
    </reaction>
</comment>
<dbReference type="EMBL" id="MZ156037">
    <property type="protein sequence ID" value="QWK43162.1"/>
    <property type="molecule type" value="Genomic_DNA"/>
</dbReference>
<evidence type="ECO:0000256" key="1">
    <source>
        <dbReference type="ARBA" id="ARBA00007123"/>
    </source>
</evidence>
<dbReference type="GO" id="GO:0005737">
    <property type="term" value="C:cytoplasm"/>
    <property type="evidence" value="ECO:0007669"/>
    <property type="project" value="UniProtKB-ARBA"/>
</dbReference>
<dbReference type="GO" id="GO:0003899">
    <property type="term" value="F:DNA-directed RNA polymerase activity"/>
    <property type="evidence" value="ECO:0007669"/>
    <property type="project" value="UniProtKB-EC"/>
</dbReference>
<dbReference type="GO" id="GO:0046983">
    <property type="term" value="F:protein dimerization activity"/>
    <property type="evidence" value="ECO:0007669"/>
    <property type="project" value="InterPro"/>
</dbReference>
<evidence type="ECO:0000256" key="6">
    <source>
        <dbReference type="ARBA" id="ARBA00023163"/>
    </source>
</evidence>
<dbReference type="InterPro" id="IPR011262">
    <property type="entry name" value="DNA-dir_RNA_pol_insert"/>
</dbReference>
<dbReference type="Gene3D" id="3.30.1360.10">
    <property type="entry name" value="RNA polymerase, RBP11-like subunit"/>
    <property type="match status" value="1"/>
</dbReference>
<sequence>MKIYSKCKCVDLDLFNSNEFYGHFVFTSLEQSEGNTIGNMLRRTLLSNLYGFRITGVRVPGINNEFSSLEGVREDLLEIILNLKQIIISDPNNVGESCYGLLKTQGPAIITAGALTLPHGMKVLNPNNHLLTISDDSLVELEVKIEYGKSYILAKDQKLEGSPDFIPIDSNFAPVVKVNSYVKPLLQDIENTDEELHLEIFTNGTLLPHQALIQARNIIGYMLSPIMAMEFSCFDYKEKDIKNSNTLINKNAEDGKLTEKLPKEKTLVEKGKLIKKKTLVEKRKPTKEKIIIRKEKSTKEKALLEKEKPSKEKALIEEGKLIKEKALLGKEKPPKEKTLIEKEKLIKEKSLLRKEKPPNGKTLVGKTKPIKEKSLVRKEKSPKEKALVQKEEHITPEERLLERITDMESGSLKGLGLSNRIIKFLNKAGINFTWDLMQYPSPNLITIEGLGPKSVEEITDKLALFFEPPY</sequence>
<dbReference type="Gene3D" id="1.10.150.20">
    <property type="entry name" value="5' to 3' exonuclease, C-terminal subdomain"/>
    <property type="match status" value="1"/>
</dbReference>
<evidence type="ECO:0000256" key="3">
    <source>
        <dbReference type="ARBA" id="ARBA00022478"/>
    </source>
</evidence>
<evidence type="ECO:0000256" key="8">
    <source>
        <dbReference type="SAM" id="MobiDB-lite"/>
    </source>
</evidence>
<dbReference type="Pfam" id="PF01193">
    <property type="entry name" value="RNA_pol_L"/>
    <property type="match status" value="1"/>
</dbReference>
<reference evidence="10" key="1">
    <citation type="journal article" date="2021" name="Genome Biol. Evol.">
        <title>Genomic rearrangements and sequence evolution across brown algal organelles.</title>
        <authorList>
            <person name="Starko S."/>
            <person name="Bringloe T.T."/>
            <person name="Gomez M.S."/>
            <person name="Darby H."/>
            <person name="Graham S.W."/>
            <person name="Martone P.T."/>
        </authorList>
    </citation>
    <scope>NUCLEOTIDE SEQUENCE</scope>
</reference>
<geneLocation type="plastid" evidence="10"/>
<dbReference type="GO" id="GO:0003677">
    <property type="term" value="F:DNA binding"/>
    <property type="evidence" value="ECO:0007669"/>
    <property type="project" value="InterPro"/>
</dbReference>
<dbReference type="InterPro" id="IPR036643">
    <property type="entry name" value="RNApol_insert_sf"/>
</dbReference>
<feature type="domain" description="DNA-directed RNA polymerase RpoA/D/Rpb3-type" evidence="9">
    <location>
        <begin position="21"/>
        <end position="229"/>
    </location>
</feature>
<accession>A0A8F0F9Z1</accession>
<dbReference type="InterPro" id="IPR036603">
    <property type="entry name" value="RBP11-like"/>
</dbReference>
<dbReference type="Pfam" id="PF01000">
    <property type="entry name" value="RNA_pol_A_bac"/>
    <property type="match status" value="1"/>
</dbReference>
<dbReference type="InterPro" id="IPR011260">
    <property type="entry name" value="RNAP_asu_C"/>
</dbReference>